<comment type="function">
    <text evidence="8">Ferredoxins are iron-sulfur proteins that transfer electrons in a wide variety of metabolic reactions.</text>
</comment>
<comment type="cofactor">
    <cofactor evidence="8">
        <name>[3Fe-4S] cluster</name>
        <dbReference type="ChEBI" id="CHEBI:21137"/>
    </cofactor>
    <text evidence="8">Binds 1 [3Fe-4S] cluster.</text>
</comment>
<dbReference type="RefSeq" id="WP_204977999.1">
    <property type="nucleotide sequence ID" value="NZ_JBHTII010000001.1"/>
</dbReference>
<name>A0ABW3AH01_9MICO</name>
<keyword evidence="3 8" id="KW-0004">4Fe-4S</keyword>
<dbReference type="Pfam" id="PF00037">
    <property type="entry name" value="Fer4"/>
    <property type="match status" value="1"/>
</dbReference>
<keyword evidence="5 8" id="KW-0249">Electron transport</keyword>
<evidence type="ECO:0000256" key="8">
    <source>
        <dbReference type="RuleBase" id="RU365098"/>
    </source>
</evidence>
<dbReference type="EMBL" id="JBHTII010000001">
    <property type="protein sequence ID" value="MFD0790255.1"/>
    <property type="molecule type" value="Genomic_DNA"/>
</dbReference>
<organism evidence="10 11">
    <name type="scientific">Microbacterium insulae</name>
    <dbReference type="NCBI Taxonomy" id="483014"/>
    <lineage>
        <taxon>Bacteria</taxon>
        <taxon>Bacillati</taxon>
        <taxon>Actinomycetota</taxon>
        <taxon>Actinomycetes</taxon>
        <taxon>Micrococcales</taxon>
        <taxon>Microbacteriaceae</taxon>
        <taxon>Microbacterium</taxon>
    </lineage>
</organism>
<keyword evidence="4 8" id="KW-0479">Metal-binding</keyword>
<dbReference type="InterPro" id="IPR017896">
    <property type="entry name" value="4Fe4S_Fe-S-bd"/>
</dbReference>
<evidence type="ECO:0000256" key="5">
    <source>
        <dbReference type="ARBA" id="ARBA00022982"/>
    </source>
</evidence>
<feature type="domain" description="4Fe-4S ferredoxin-type" evidence="9">
    <location>
        <begin position="1"/>
        <end position="26"/>
    </location>
</feature>
<keyword evidence="6 8" id="KW-0408">Iron</keyword>
<dbReference type="SUPFAM" id="SSF54862">
    <property type="entry name" value="4Fe-4S ferredoxins"/>
    <property type="match status" value="1"/>
</dbReference>
<dbReference type="InterPro" id="IPR050294">
    <property type="entry name" value="RnfB_subfamily"/>
</dbReference>
<evidence type="ECO:0000256" key="7">
    <source>
        <dbReference type="ARBA" id="ARBA00023014"/>
    </source>
</evidence>
<sequence>MAYVISNECIGEMDGSCVDVCPVDCIYEGLEKRYIQPDECIDCGACLTACPVSAIQAPADGQDPLWVADNRAFFALPLPTRSDPIGSPGGATDFGPVGVDTPLVAEIAEG</sequence>
<protein>
    <recommendedName>
        <fullName evidence="8">Ferredoxin</fullName>
    </recommendedName>
</protein>
<dbReference type="PANTHER" id="PTHR42859:SF2">
    <property type="entry name" value="FERREDOXIN"/>
    <property type="match status" value="1"/>
</dbReference>
<reference evidence="11" key="1">
    <citation type="journal article" date="2019" name="Int. J. Syst. Evol. Microbiol.">
        <title>The Global Catalogue of Microorganisms (GCM) 10K type strain sequencing project: providing services to taxonomists for standard genome sequencing and annotation.</title>
        <authorList>
            <consortium name="The Broad Institute Genomics Platform"/>
            <consortium name="The Broad Institute Genome Sequencing Center for Infectious Disease"/>
            <person name="Wu L."/>
            <person name="Ma J."/>
        </authorList>
    </citation>
    <scope>NUCLEOTIDE SEQUENCE [LARGE SCALE GENOMIC DNA]</scope>
    <source>
        <strain evidence="11">CCUG 54523</strain>
    </source>
</reference>
<dbReference type="InterPro" id="IPR000813">
    <property type="entry name" value="7Fe_ferredoxin"/>
</dbReference>
<feature type="domain" description="4Fe-4S ferredoxin-type" evidence="9">
    <location>
        <begin position="31"/>
        <end position="60"/>
    </location>
</feature>
<keyword evidence="11" id="KW-1185">Reference proteome</keyword>
<dbReference type="InterPro" id="IPR017900">
    <property type="entry name" value="4Fe4S_Fe_S_CS"/>
</dbReference>
<dbReference type="PROSITE" id="PS00198">
    <property type="entry name" value="4FE4S_FER_1"/>
    <property type="match status" value="1"/>
</dbReference>
<accession>A0ABW3AH01</accession>
<comment type="caution">
    <text evidence="10">The sequence shown here is derived from an EMBL/GenBank/DDBJ whole genome shotgun (WGS) entry which is preliminary data.</text>
</comment>
<evidence type="ECO:0000256" key="4">
    <source>
        <dbReference type="ARBA" id="ARBA00022723"/>
    </source>
</evidence>
<gene>
    <name evidence="10" type="ORF">ACFQ0P_07595</name>
</gene>
<dbReference type="Gene3D" id="3.30.70.20">
    <property type="match status" value="1"/>
</dbReference>
<dbReference type="PRINTS" id="PR00354">
    <property type="entry name" value="7FE8SFRDOXIN"/>
</dbReference>
<evidence type="ECO:0000313" key="11">
    <source>
        <dbReference type="Proteomes" id="UP001597055"/>
    </source>
</evidence>
<evidence type="ECO:0000259" key="9">
    <source>
        <dbReference type="PROSITE" id="PS51379"/>
    </source>
</evidence>
<evidence type="ECO:0000313" key="10">
    <source>
        <dbReference type="EMBL" id="MFD0790255.1"/>
    </source>
</evidence>
<comment type="cofactor">
    <cofactor evidence="1 8">
        <name>[4Fe-4S] cluster</name>
        <dbReference type="ChEBI" id="CHEBI:49883"/>
    </cofactor>
</comment>
<proteinExistence type="predicted"/>
<evidence type="ECO:0000256" key="3">
    <source>
        <dbReference type="ARBA" id="ARBA00022485"/>
    </source>
</evidence>
<dbReference type="PANTHER" id="PTHR42859">
    <property type="entry name" value="OXIDOREDUCTASE"/>
    <property type="match status" value="1"/>
</dbReference>
<evidence type="ECO:0000256" key="2">
    <source>
        <dbReference type="ARBA" id="ARBA00022448"/>
    </source>
</evidence>
<evidence type="ECO:0000256" key="6">
    <source>
        <dbReference type="ARBA" id="ARBA00023004"/>
    </source>
</evidence>
<keyword evidence="8" id="KW-0003">3Fe-4S</keyword>
<keyword evidence="7 8" id="KW-0411">Iron-sulfur</keyword>
<evidence type="ECO:0000256" key="1">
    <source>
        <dbReference type="ARBA" id="ARBA00001966"/>
    </source>
</evidence>
<dbReference type="PROSITE" id="PS51379">
    <property type="entry name" value="4FE4S_FER_2"/>
    <property type="match status" value="2"/>
</dbReference>
<dbReference type="Proteomes" id="UP001597055">
    <property type="component" value="Unassembled WGS sequence"/>
</dbReference>
<keyword evidence="2 8" id="KW-0813">Transport</keyword>
<dbReference type="Pfam" id="PF12800">
    <property type="entry name" value="Fer4_4"/>
    <property type="match status" value="1"/>
</dbReference>